<dbReference type="InterPro" id="IPR015421">
    <property type="entry name" value="PyrdxlP-dep_Trfase_major"/>
</dbReference>
<comment type="similarity">
    <text evidence="3 6">Belongs to the DegT/DnrJ/EryC1 family.</text>
</comment>
<keyword evidence="2" id="KW-0045">Antibiotic biosynthesis</keyword>
<dbReference type="GO" id="GO:0017000">
    <property type="term" value="P:antibiotic biosynthetic process"/>
    <property type="evidence" value="ECO:0007669"/>
    <property type="project" value="UniProtKB-KW"/>
</dbReference>
<reference evidence="8" key="1">
    <citation type="submission" date="2016-10" db="EMBL/GenBank/DDBJ databases">
        <authorList>
            <person name="Varghese N."/>
            <person name="Submissions S."/>
        </authorList>
    </citation>
    <scope>NUCLEOTIDE SEQUENCE [LARGE SCALE GENOMIC DNA]</scope>
    <source>
        <strain evidence="8">CGMCC 4.3568</strain>
    </source>
</reference>
<feature type="modified residue" description="N6-(pyridoxal phosphate)lysine" evidence="5">
    <location>
        <position position="186"/>
    </location>
</feature>
<protein>
    <submittedName>
        <fullName evidence="7">dTDP-3-amino-3, 4, 6-trideoxy-alpha-D-glucose transaminase</fullName>
    </submittedName>
</protein>
<gene>
    <name evidence="7" type="ORF">SAMN05216266_10763</name>
</gene>
<dbReference type="InterPro" id="IPR015424">
    <property type="entry name" value="PyrdxlP-dep_Trfase"/>
</dbReference>
<dbReference type="SUPFAM" id="SSF53383">
    <property type="entry name" value="PLP-dependent transferases"/>
    <property type="match status" value="1"/>
</dbReference>
<dbReference type="GO" id="GO:0030170">
    <property type="term" value="F:pyridoxal phosphate binding"/>
    <property type="evidence" value="ECO:0007669"/>
    <property type="project" value="UniProtKB-ARBA"/>
</dbReference>
<evidence type="ECO:0000256" key="3">
    <source>
        <dbReference type="ARBA" id="ARBA00037999"/>
    </source>
</evidence>
<name>A0A1I0ZNB0_9PSEU</name>
<dbReference type="InterPro" id="IPR000653">
    <property type="entry name" value="DegT/StrS_aminotransferase"/>
</dbReference>
<evidence type="ECO:0000256" key="1">
    <source>
        <dbReference type="ARBA" id="ARBA00022898"/>
    </source>
</evidence>
<keyword evidence="8" id="KW-1185">Reference proteome</keyword>
<dbReference type="GO" id="GO:0008483">
    <property type="term" value="F:transaminase activity"/>
    <property type="evidence" value="ECO:0007669"/>
    <property type="project" value="TreeGrafter"/>
</dbReference>
<dbReference type="PANTHER" id="PTHR30244:SF36">
    <property type="entry name" value="3-OXO-GLUCOSE-6-PHOSPHATE:GLUTAMATE AMINOTRANSFERASE"/>
    <property type="match status" value="1"/>
</dbReference>
<feature type="active site" description="Proton acceptor" evidence="4">
    <location>
        <position position="186"/>
    </location>
</feature>
<dbReference type="Gene3D" id="3.90.1150.10">
    <property type="entry name" value="Aspartate Aminotransferase, domain 1"/>
    <property type="match status" value="1"/>
</dbReference>
<dbReference type="InterPro" id="IPR015422">
    <property type="entry name" value="PyrdxlP-dep_Trfase_small"/>
</dbReference>
<dbReference type="Proteomes" id="UP000243799">
    <property type="component" value="Unassembled WGS sequence"/>
</dbReference>
<evidence type="ECO:0000256" key="2">
    <source>
        <dbReference type="ARBA" id="ARBA00023194"/>
    </source>
</evidence>
<dbReference type="GO" id="GO:0000271">
    <property type="term" value="P:polysaccharide biosynthetic process"/>
    <property type="evidence" value="ECO:0007669"/>
    <property type="project" value="TreeGrafter"/>
</dbReference>
<dbReference type="PANTHER" id="PTHR30244">
    <property type="entry name" value="TRANSAMINASE"/>
    <property type="match status" value="1"/>
</dbReference>
<dbReference type="AlphaFoldDB" id="A0A1I0ZNB0"/>
<dbReference type="PIRSF" id="PIRSF000390">
    <property type="entry name" value="PLP_StrS"/>
    <property type="match status" value="1"/>
</dbReference>
<evidence type="ECO:0000313" key="8">
    <source>
        <dbReference type="Proteomes" id="UP000243799"/>
    </source>
</evidence>
<evidence type="ECO:0000256" key="5">
    <source>
        <dbReference type="PIRSR" id="PIRSR000390-2"/>
    </source>
</evidence>
<sequence length="372" mass="40017">MHIPFLDVSASNAELEADIDAAYHRVMKSGQYVLGPEMEAFEAEFAAYCGGGHCVAVGTGCDALELILRANDIGPGAEVIVPAHTFIATWLAVSSVGARPVPVEPAEDTYTLDPDRIEAAITPRTRAIIPVHLYGHPAAMRAIEDVATRHGLLVIQDAAQAPGARCHGQRLGSGCSPVAFSFYPGKNLGAVGDGGAVVTSDAALADRIRMLRNYGSRVKYEHEVRGTNSRLDELQAAILRVKLTRLDAWNTRRAAIAGRYLSELAGIDDVLLPRVASWASPVWHLFVIRSKRRAELHRRLAAAGVETLVHYPVPVHRSNAYAATDWPIGSFPLTERLSHEVLSLPIGPHLSEQAVTAVVSAVVEATDDKESP</sequence>
<accession>A0A1I0ZNB0</accession>
<proteinExistence type="inferred from homology"/>
<evidence type="ECO:0000256" key="6">
    <source>
        <dbReference type="RuleBase" id="RU004508"/>
    </source>
</evidence>
<keyword evidence="1 5" id="KW-0663">Pyridoxal phosphate</keyword>
<dbReference type="Gene3D" id="3.40.640.10">
    <property type="entry name" value="Type I PLP-dependent aspartate aminotransferase-like (Major domain)"/>
    <property type="match status" value="1"/>
</dbReference>
<dbReference type="STRING" id="490629.SAMN05216266_10763"/>
<dbReference type="FunFam" id="3.40.640.10:FF:000089">
    <property type="entry name" value="Aminotransferase, DegT/DnrJ/EryC1/StrS family"/>
    <property type="match status" value="1"/>
</dbReference>
<dbReference type="EMBL" id="FOKG01000007">
    <property type="protein sequence ID" value="SFB25878.1"/>
    <property type="molecule type" value="Genomic_DNA"/>
</dbReference>
<dbReference type="Pfam" id="PF01041">
    <property type="entry name" value="DegT_DnrJ_EryC1"/>
    <property type="match status" value="1"/>
</dbReference>
<organism evidence="7 8">
    <name type="scientific">Amycolatopsis marina</name>
    <dbReference type="NCBI Taxonomy" id="490629"/>
    <lineage>
        <taxon>Bacteria</taxon>
        <taxon>Bacillati</taxon>
        <taxon>Actinomycetota</taxon>
        <taxon>Actinomycetes</taxon>
        <taxon>Pseudonocardiales</taxon>
        <taxon>Pseudonocardiaceae</taxon>
        <taxon>Amycolatopsis</taxon>
    </lineage>
</organism>
<dbReference type="CDD" id="cd00616">
    <property type="entry name" value="AHBA_syn"/>
    <property type="match status" value="1"/>
</dbReference>
<dbReference type="RefSeq" id="WP_091673374.1">
    <property type="nucleotide sequence ID" value="NZ_FOKG01000007.1"/>
</dbReference>
<evidence type="ECO:0000256" key="4">
    <source>
        <dbReference type="PIRSR" id="PIRSR000390-1"/>
    </source>
</evidence>
<evidence type="ECO:0000313" key="7">
    <source>
        <dbReference type="EMBL" id="SFB25878.1"/>
    </source>
</evidence>